<dbReference type="Proteomes" id="UP000509510">
    <property type="component" value="Chromosome V"/>
</dbReference>
<keyword evidence="3" id="KW-1185">Reference proteome</keyword>
<evidence type="ECO:0000313" key="3">
    <source>
        <dbReference type="Proteomes" id="UP000509510"/>
    </source>
</evidence>
<dbReference type="AlphaFoldDB" id="A0A7H8R6H1"/>
<dbReference type="PANTHER" id="PTHR11895:SF151">
    <property type="entry name" value="GLUTAMYL-TRNA(GLN) AMIDOTRANSFERASE SUBUNIT A"/>
    <property type="match status" value="1"/>
</dbReference>
<dbReference type="SUPFAM" id="SSF75304">
    <property type="entry name" value="Amidase signature (AS) enzymes"/>
    <property type="match status" value="1"/>
</dbReference>
<evidence type="ECO:0000313" key="2">
    <source>
        <dbReference type="EMBL" id="QKX61962.1"/>
    </source>
</evidence>
<dbReference type="GO" id="GO:0003824">
    <property type="term" value="F:catalytic activity"/>
    <property type="evidence" value="ECO:0007669"/>
    <property type="project" value="InterPro"/>
</dbReference>
<protein>
    <recommendedName>
        <fullName evidence="1">Amidase domain-containing protein</fullName>
    </recommendedName>
</protein>
<evidence type="ECO:0000259" key="1">
    <source>
        <dbReference type="Pfam" id="PF01425"/>
    </source>
</evidence>
<dbReference type="EMBL" id="CP055902">
    <property type="protein sequence ID" value="QKX61962.1"/>
    <property type="molecule type" value="Genomic_DNA"/>
</dbReference>
<dbReference type="InterPro" id="IPR023631">
    <property type="entry name" value="Amidase_dom"/>
</dbReference>
<sequence>MSLDLTRAPVHQTALRLKNGQLRVEQYAKALLARIAARDPEVHAWAYIDHEYVLAQARKLDKIPAEKRGPLHGVPVAIKDIALTKDMPTRYNSDIYRGTTASSIDAACVATLRASGALLLGKTHSTEFAATTEGGPCVNPHNVKHTPGGSSSGSAAAVADFQVPLALGTQTGGSVVRPASYTGVYGFKATWGAISREGLAQYSITCDTPGFFARNVDDLELLAKVYDLEDIPSTKFQLQGARIGFLKTHVWDLAPAGPSLQVAWEKAKDLLTQHGAKVEEIEWPDADFEKLTKWHLAIMNGEGRSAFYGHYVLDKDNLPSFLIDQVENNNNISRLDFLEALDGSARLRPIWDRFSTQYDAIITPSVPDIAPEGLEFTGDASFCQPWSLLHAPCINLPGFAGEKGLPIGLTLVAGRYHDRQVLDTGKTIGNIFEKEGGFNSSL</sequence>
<dbReference type="PANTHER" id="PTHR11895">
    <property type="entry name" value="TRANSAMIDASE"/>
    <property type="match status" value="1"/>
</dbReference>
<dbReference type="Gene3D" id="3.90.1300.10">
    <property type="entry name" value="Amidase signature (AS) domain"/>
    <property type="match status" value="1"/>
</dbReference>
<reference evidence="3" key="1">
    <citation type="submission" date="2020-06" db="EMBL/GenBank/DDBJ databases">
        <title>A chromosome-scale genome assembly of Talaromyces rugulosus W13939.</title>
        <authorList>
            <person name="Wang B."/>
            <person name="Guo L."/>
            <person name="Ye K."/>
            <person name="Wang L."/>
        </authorList>
    </citation>
    <scope>NUCLEOTIDE SEQUENCE [LARGE SCALE GENOMIC DNA]</scope>
    <source>
        <strain evidence="3">W13939</strain>
    </source>
</reference>
<accession>A0A7H8R6H1</accession>
<name>A0A7H8R6H1_TALRU</name>
<dbReference type="OrthoDB" id="6428749at2759"/>
<dbReference type="InterPro" id="IPR000120">
    <property type="entry name" value="Amidase"/>
</dbReference>
<dbReference type="Pfam" id="PF01425">
    <property type="entry name" value="Amidase"/>
    <property type="match status" value="1"/>
</dbReference>
<dbReference type="InterPro" id="IPR036928">
    <property type="entry name" value="AS_sf"/>
</dbReference>
<proteinExistence type="predicted"/>
<dbReference type="GeneID" id="55996602"/>
<dbReference type="RefSeq" id="XP_035348136.1">
    <property type="nucleotide sequence ID" value="XM_035492243.1"/>
</dbReference>
<gene>
    <name evidence="2" type="ORF">TRUGW13939_09118</name>
</gene>
<feature type="domain" description="Amidase" evidence="1">
    <location>
        <begin position="29"/>
        <end position="422"/>
    </location>
</feature>
<organism evidence="2 3">
    <name type="scientific">Talaromyces rugulosus</name>
    <name type="common">Penicillium rugulosum</name>
    <dbReference type="NCBI Taxonomy" id="121627"/>
    <lineage>
        <taxon>Eukaryota</taxon>
        <taxon>Fungi</taxon>
        <taxon>Dikarya</taxon>
        <taxon>Ascomycota</taxon>
        <taxon>Pezizomycotina</taxon>
        <taxon>Eurotiomycetes</taxon>
        <taxon>Eurotiomycetidae</taxon>
        <taxon>Eurotiales</taxon>
        <taxon>Trichocomaceae</taxon>
        <taxon>Talaromyces</taxon>
        <taxon>Talaromyces sect. Islandici</taxon>
    </lineage>
</organism>
<dbReference type="KEGG" id="trg:TRUGW13939_09118"/>